<dbReference type="Proteomes" id="UP001375370">
    <property type="component" value="Chromosome"/>
</dbReference>
<feature type="transmembrane region" description="Helical" evidence="8">
    <location>
        <begin position="117"/>
        <end position="137"/>
    </location>
</feature>
<comment type="subcellular location">
    <subcellularLocation>
        <location evidence="8">Cell membrane</location>
        <topology evidence="8">Multi-pass membrane protein</topology>
    </subcellularLocation>
</comment>
<feature type="transmembrane region" description="Helical" evidence="8">
    <location>
        <begin position="176"/>
        <end position="193"/>
    </location>
</feature>
<reference evidence="9 10" key="1">
    <citation type="submission" date="2024-03" db="EMBL/GenBank/DDBJ databases">
        <title>A Dehalogenimonas Isolated from Estuarine Sediments Dihaloeliminates Chlorinated Alkanes.</title>
        <authorList>
            <person name="Yang Y."/>
            <person name="Wang H."/>
        </authorList>
    </citation>
    <scope>NUCLEOTIDE SEQUENCE [LARGE SCALE GENOMIC DNA]</scope>
    <source>
        <strain evidence="9 10">W</strain>
    </source>
</reference>
<protein>
    <recommendedName>
        <fullName evidence="8">Putative manganese efflux pump MntP</fullName>
    </recommendedName>
</protein>
<keyword evidence="6 8" id="KW-0472">Membrane</keyword>
<dbReference type="Pfam" id="PF02659">
    <property type="entry name" value="Mntp"/>
    <property type="match status" value="1"/>
</dbReference>
<keyword evidence="2 8" id="KW-1003">Cell membrane</keyword>
<dbReference type="EMBL" id="CP146612">
    <property type="protein sequence ID" value="WWX25589.1"/>
    <property type="molecule type" value="Genomic_DNA"/>
</dbReference>
<sequence>MSSYLLHWDAMDFFAILLIALGLAADCFAVSVSGSISMGAALDRARRLKVAASFGLFQFGMLLAGFLAGSTIVGVIESFDHWLGFILLVFIGARMLKESFEKESETGRVVDISQGKALVALSVATSIDSLAVGLTFAFVQVAIIPAAVLVGLVSFGVSLLGFAVGRRLGEMIGKRAELFGGLVLIGIGIKILVEGLSS</sequence>
<keyword evidence="1 8" id="KW-0813">Transport</keyword>
<evidence type="ECO:0000313" key="10">
    <source>
        <dbReference type="Proteomes" id="UP001375370"/>
    </source>
</evidence>
<keyword evidence="7 8" id="KW-0464">Manganese</keyword>
<evidence type="ECO:0000256" key="7">
    <source>
        <dbReference type="ARBA" id="ARBA00023211"/>
    </source>
</evidence>
<dbReference type="PANTHER" id="PTHR35529:SF1">
    <property type="entry name" value="MANGANESE EFFLUX PUMP MNTP-RELATED"/>
    <property type="match status" value="1"/>
</dbReference>
<evidence type="ECO:0000256" key="8">
    <source>
        <dbReference type="HAMAP-Rule" id="MF_01521"/>
    </source>
</evidence>
<feature type="transmembrane region" description="Helical" evidence="8">
    <location>
        <begin position="13"/>
        <end position="38"/>
    </location>
</feature>
<comment type="similarity">
    <text evidence="8">Belongs to the MntP (TC 9.B.29) family.</text>
</comment>
<proteinExistence type="inferred from homology"/>
<organism evidence="9 10">
    <name type="scientific">Candidatus Dehalogenimonas loeffleri</name>
    <dbReference type="NCBI Taxonomy" id="3127115"/>
    <lineage>
        <taxon>Bacteria</taxon>
        <taxon>Bacillati</taxon>
        <taxon>Chloroflexota</taxon>
        <taxon>Dehalococcoidia</taxon>
        <taxon>Dehalococcoidales</taxon>
        <taxon>Dehalococcoidaceae</taxon>
        <taxon>Dehalogenimonas</taxon>
    </lineage>
</organism>
<evidence type="ECO:0000256" key="3">
    <source>
        <dbReference type="ARBA" id="ARBA00022692"/>
    </source>
</evidence>
<keyword evidence="4 8" id="KW-1133">Transmembrane helix</keyword>
<dbReference type="HAMAP" id="MF_01521">
    <property type="entry name" value="MntP_pump"/>
    <property type="match status" value="1"/>
</dbReference>
<dbReference type="InterPro" id="IPR003810">
    <property type="entry name" value="Mntp/YtaF"/>
</dbReference>
<feature type="transmembrane region" description="Helical" evidence="8">
    <location>
        <begin position="143"/>
        <end position="164"/>
    </location>
</feature>
<evidence type="ECO:0000256" key="1">
    <source>
        <dbReference type="ARBA" id="ARBA00022448"/>
    </source>
</evidence>
<dbReference type="PANTHER" id="PTHR35529">
    <property type="entry name" value="MANGANESE EFFLUX PUMP MNTP-RELATED"/>
    <property type="match status" value="1"/>
</dbReference>
<evidence type="ECO:0000313" key="9">
    <source>
        <dbReference type="EMBL" id="WWX25589.1"/>
    </source>
</evidence>
<name>A0ABZ2J8M2_9CHLR</name>
<evidence type="ECO:0000256" key="4">
    <source>
        <dbReference type="ARBA" id="ARBA00022989"/>
    </source>
</evidence>
<accession>A0ABZ2J8M2</accession>
<evidence type="ECO:0000256" key="2">
    <source>
        <dbReference type="ARBA" id="ARBA00022475"/>
    </source>
</evidence>
<dbReference type="RefSeq" id="WP_338737893.1">
    <property type="nucleotide sequence ID" value="NZ_CP146612.1"/>
</dbReference>
<feature type="transmembrane region" description="Helical" evidence="8">
    <location>
        <begin position="50"/>
        <end position="73"/>
    </location>
</feature>
<keyword evidence="5 8" id="KW-0406">Ion transport</keyword>
<comment type="function">
    <text evidence="8">Probably functions as a manganese efflux pump.</text>
</comment>
<evidence type="ECO:0000256" key="6">
    <source>
        <dbReference type="ARBA" id="ARBA00023136"/>
    </source>
</evidence>
<keyword evidence="3 8" id="KW-0812">Transmembrane</keyword>
<gene>
    <name evidence="8" type="primary">mntP</name>
    <name evidence="9" type="ORF">V8247_01050</name>
</gene>
<keyword evidence="10" id="KW-1185">Reference proteome</keyword>
<evidence type="ECO:0000256" key="5">
    <source>
        <dbReference type="ARBA" id="ARBA00023065"/>
    </source>
</evidence>
<feature type="transmembrane region" description="Helical" evidence="8">
    <location>
        <begin position="79"/>
        <end position="96"/>
    </location>
</feature>
<dbReference type="InterPro" id="IPR022929">
    <property type="entry name" value="Put_MntP"/>
</dbReference>